<feature type="domain" description="TEA" evidence="1">
    <location>
        <begin position="2"/>
        <end position="21"/>
    </location>
</feature>
<accession>A0A4Y7SB37</accession>
<organism evidence="2 3">
    <name type="scientific">Coprinellus micaceus</name>
    <name type="common">Glistening ink-cap mushroom</name>
    <name type="synonym">Coprinus micaceus</name>
    <dbReference type="NCBI Taxonomy" id="71717"/>
    <lineage>
        <taxon>Eukaryota</taxon>
        <taxon>Fungi</taxon>
        <taxon>Dikarya</taxon>
        <taxon>Basidiomycota</taxon>
        <taxon>Agaricomycotina</taxon>
        <taxon>Agaricomycetes</taxon>
        <taxon>Agaricomycetidae</taxon>
        <taxon>Agaricales</taxon>
        <taxon>Agaricineae</taxon>
        <taxon>Psathyrellaceae</taxon>
        <taxon>Coprinellus</taxon>
    </lineage>
</organism>
<reference evidence="2 3" key="1">
    <citation type="journal article" date="2019" name="Nat. Ecol. Evol.">
        <title>Megaphylogeny resolves global patterns of mushroom evolution.</title>
        <authorList>
            <person name="Varga T."/>
            <person name="Krizsan K."/>
            <person name="Foldi C."/>
            <person name="Dima B."/>
            <person name="Sanchez-Garcia M."/>
            <person name="Sanchez-Ramirez S."/>
            <person name="Szollosi G.J."/>
            <person name="Szarkandi J.G."/>
            <person name="Papp V."/>
            <person name="Albert L."/>
            <person name="Andreopoulos W."/>
            <person name="Angelini C."/>
            <person name="Antonin V."/>
            <person name="Barry K.W."/>
            <person name="Bougher N.L."/>
            <person name="Buchanan P."/>
            <person name="Buyck B."/>
            <person name="Bense V."/>
            <person name="Catcheside P."/>
            <person name="Chovatia M."/>
            <person name="Cooper J."/>
            <person name="Damon W."/>
            <person name="Desjardin D."/>
            <person name="Finy P."/>
            <person name="Geml J."/>
            <person name="Haridas S."/>
            <person name="Hughes K."/>
            <person name="Justo A."/>
            <person name="Karasinski D."/>
            <person name="Kautmanova I."/>
            <person name="Kiss B."/>
            <person name="Kocsube S."/>
            <person name="Kotiranta H."/>
            <person name="LaButti K.M."/>
            <person name="Lechner B.E."/>
            <person name="Liimatainen K."/>
            <person name="Lipzen A."/>
            <person name="Lukacs Z."/>
            <person name="Mihaltcheva S."/>
            <person name="Morgado L.N."/>
            <person name="Niskanen T."/>
            <person name="Noordeloos M.E."/>
            <person name="Ohm R.A."/>
            <person name="Ortiz-Santana B."/>
            <person name="Ovrebo C."/>
            <person name="Racz N."/>
            <person name="Riley R."/>
            <person name="Savchenko A."/>
            <person name="Shiryaev A."/>
            <person name="Soop K."/>
            <person name="Spirin V."/>
            <person name="Szebenyi C."/>
            <person name="Tomsovsky M."/>
            <person name="Tulloss R.E."/>
            <person name="Uehling J."/>
            <person name="Grigoriev I.V."/>
            <person name="Vagvolgyi C."/>
            <person name="Papp T."/>
            <person name="Martin F.M."/>
            <person name="Miettinen O."/>
            <person name="Hibbett D.S."/>
            <person name="Nagy L.G."/>
        </authorList>
    </citation>
    <scope>NUCLEOTIDE SEQUENCE [LARGE SCALE GENOMIC DNA]</scope>
    <source>
        <strain evidence="2 3">FP101781</strain>
    </source>
</reference>
<evidence type="ECO:0000313" key="2">
    <source>
        <dbReference type="EMBL" id="TEB18394.1"/>
    </source>
</evidence>
<gene>
    <name evidence="2" type="ORF">FA13DRAFT_615575</name>
</gene>
<dbReference type="Pfam" id="PF01285">
    <property type="entry name" value="TEA"/>
    <property type="match status" value="1"/>
</dbReference>
<dbReference type="EMBL" id="QPFP01000259">
    <property type="protein sequence ID" value="TEB18394.1"/>
    <property type="molecule type" value="Genomic_DNA"/>
</dbReference>
<evidence type="ECO:0000313" key="3">
    <source>
        <dbReference type="Proteomes" id="UP000298030"/>
    </source>
</evidence>
<dbReference type="AlphaFoldDB" id="A0A4Y7SB37"/>
<protein>
    <recommendedName>
        <fullName evidence="1">TEA domain-containing protein</fullName>
    </recommendedName>
</protein>
<name>A0A4Y7SB37_COPMI</name>
<dbReference type="GO" id="GO:0003700">
    <property type="term" value="F:DNA-binding transcription factor activity"/>
    <property type="evidence" value="ECO:0007669"/>
    <property type="project" value="InterPro"/>
</dbReference>
<comment type="caution">
    <text evidence="2">The sequence shown here is derived from an EMBL/GenBank/DDBJ whole genome shotgun (WGS) entry which is preliminary data.</text>
</comment>
<dbReference type="OrthoDB" id="10006572at2759"/>
<proteinExistence type="predicted"/>
<dbReference type="InterPro" id="IPR000818">
    <property type="entry name" value="TEA/ATTS_dom"/>
</dbReference>
<keyword evidence="3" id="KW-1185">Reference proteome</keyword>
<evidence type="ECO:0000259" key="1">
    <source>
        <dbReference type="Pfam" id="PF01285"/>
    </source>
</evidence>
<dbReference type="Proteomes" id="UP000298030">
    <property type="component" value="Unassembled WGS sequence"/>
</dbReference>
<sequence length="65" mass="7448">MTGKTRTHKQVGSRLQQLRDTCEDSRRSCEDLEDECKQNPEAEPCIQTQTLISPLTYEVIDGPHM</sequence>